<feature type="transmembrane region" description="Helical" evidence="7">
    <location>
        <begin position="186"/>
        <end position="205"/>
    </location>
</feature>
<feature type="transmembrane region" description="Helical" evidence="7">
    <location>
        <begin position="289"/>
        <end position="315"/>
    </location>
</feature>
<dbReference type="GO" id="GO:0055085">
    <property type="term" value="P:transmembrane transport"/>
    <property type="evidence" value="ECO:0007669"/>
    <property type="project" value="InterPro"/>
</dbReference>
<dbReference type="PANTHER" id="PTHR43163">
    <property type="entry name" value="DIPEPTIDE TRANSPORT SYSTEM PERMEASE PROTEIN DPPB-RELATED"/>
    <property type="match status" value="1"/>
</dbReference>
<dbReference type="PROSITE" id="PS50928">
    <property type="entry name" value="ABC_TM1"/>
    <property type="match status" value="1"/>
</dbReference>
<dbReference type="Proteomes" id="UP000262583">
    <property type="component" value="Chromosome"/>
</dbReference>
<evidence type="ECO:0000256" key="1">
    <source>
        <dbReference type="ARBA" id="ARBA00004651"/>
    </source>
</evidence>
<evidence type="ECO:0000256" key="6">
    <source>
        <dbReference type="ARBA" id="ARBA00023136"/>
    </source>
</evidence>
<feature type="transmembrane region" description="Helical" evidence="7">
    <location>
        <begin position="248"/>
        <end position="269"/>
    </location>
</feature>
<evidence type="ECO:0000313" key="10">
    <source>
        <dbReference type="Proteomes" id="UP000262583"/>
    </source>
</evidence>
<sequence length="323" mass="36107">MWKLIVRRILEAIPLLLAISLVTFYLLFHSPGDFLSALRMDPKIPQEFLDREVARLGLDRPWYEVWARWVWGVVRHGNLGNSFSYKIPVAELIGQRLFNTFLLALSSTLFAWCIAVPLGIIAAVRQNRLADRFASAIAFLGLSVPAVLLALFAVYFAARTEWFPTGGMTSDRYAELPSTWEKMKDIAHHLVLPTIVLGMGGLAIYTRQMRSNLLEALGADYMRTALAKGLSYRQAVLRHALRNALNPMISLFGFAFSDLLSGAFLVENVMAWPGLGRTTIEAYNSKDMFVVAAAVMLASVMLILGNLIADILLALNDPRIRYE</sequence>
<feature type="transmembrane region" description="Helical" evidence="7">
    <location>
        <begin position="12"/>
        <end position="28"/>
    </location>
</feature>
<dbReference type="Gene3D" id="1.10.3720.10">
    <property type="entry name" value="MetI-like"/>
    <property type="match status" value="1"/>
</dbReference>
<dbReference type="EMBL" id="CP030759">
    <property type="protein sequence ID" value="AXA36709.1"/>
    <property type="molecule type" value="Genomic_DNA"/>
</dbReference>
<dbReference type="InterPro" id="IPR045621">
    <property type="entry name" value="BPD_transp_1_N"/>
</dbReference>
<feature type="domain" description="ABC transmembrane type-1" evidence="8">
    <location>
        <begin position="97"/>
        <end position="308"/>
    </location>
</feature>
<feature type="transmembrane region" description="Helical" evidence="7">
    <location>
        <begin position="136"/>
        <end position="158"/>
    </location>
</feature>
<evidence type="ECO:0000256" key="3">
    <source>
        <dbReference type="ARBA" id="ARBA00022475"/>
    </source>
</evidence>
<keyword evidence="4 7" id="KW-0812">Transmembrane</keyword>
<dbReference type="InterPro" id="IPR035906">
    <property type="entry name" value="MetI-like_sf"/>
</dbReference>
<evidence type="ECO:0000256" key="2">
    <source>
        <dbReference type="ARBA" id="ARBA00022448"/>
    </source>
</evidence>
<dbReference type="KEGG" id="schv:BRCON_1932"/>
<gene>
    <name evidence="9" type="ORF">BRCON_1932</name>
</gene>
<dbReference type="AlphaFoldDB" id="A0A2Z4Y6Y7"/>
<dbReference type="Pfam" id="PF19300">
    <property type="entry name" value="BPD_transp_1_N"/>
    <property type="match status" value="1"/>
</dbReference>
<proteinExistence type="inferred from homology"/>
<comment type="similarity">
    <text evidence="7">Belongs to the binding-protein-dependent transport system permease family.</text>
</comment>
<evidence type="ECO:0000256" key="4">
    <source>
        <dbReference type="ARBA" id="ARBA00022692"/>
    </source>
</evidence>
<evidence type="ECO:0000313" key="9">
    <source>
        <dbReference type="EMBL" id="AXA36709.1"/>
    </source>
</evidence>
<feature type="transmembrane region" description="Helical" evidence="7">
    <location>
        <begin position="101"/>
        <end position="124"/>
    </location>
</feature>
<keyword evidence="6 7" id="KW-0472">Membrane</keyword>
<evidence type="ECO:0000259" key="8">
    <source>
        <dbReference type="PROSITE" id="PS50928"/>
    </source>
</evidence>
<keyword evidence="2 7" id="KW-0813">Transport</keyword>
<evidence type="ECO:0000256" key="5">
    <source>
        <dbReference type="ARBA" id="ARBA00022989"/>
    </source>
</evidence>
<dbReference type="SUPFAM" id="SSF161098">
    <property type="entry name" value="MetI-like"/>
    <property type="match status" value="1"/>
</dbReference>
<protein>
    <submittedName>
        <fullName evidence="9">Oligopeptide transport system permease protein OppB</fullName>
    </submittedName>
</protein>
<dbReference type="GO" id="GO:0005886">
    <property type="term" value="C:plasma membrane"/>
    <property type="evidence" value="ECO:0007669"/>
    <property type="project" value="UniProtKB-SubCell"/>
</dbReference>
<keyword evidence="5 7" id="KW-1133">Transmembrane helix</keyword>
<comment type="subcellular location">
    <subcellularLocation>
        <location evidence="1 7">Cell membrane</location>
        <topology evidence="1 7">Multi-pass membrane protein</topology>
    </subcellularLocation>
</comment>
<dbReference type="CDD" id="cd06261">
    <property type="entry name" value="TM_PBP2"/>
    <property type="match status" value="1"/>
</dbReference>
<reference evidence="9 10" key="1">
    <citation type="submission" date="2018-05" db="EMBL/GenBank/DDBJ databases">
        <title>A metagenomic window into the 2 km-deep terrestrial subsurface aquifer revealed taxonomically and functionally diverse microbial community comprising novel uncultured bacterial lineages.</title>
        <authorList>
            <person name="Kadnikov V.V."/>
            <person name="Mardanov A.V."/>
            <person name="Beletsky A.V."/>
            <person name="Banks D."/>
            <person name="Pimenov N.V."/>
            <person name="Frank Y.A."/>
            <person name="Karnachuk O.V."/>
            <person name="Ravin N.V."/>
        </authorList>
    </citation>
    <scope>NUCLEOTIDE SEQUENCE [LARGE SCALE GENOMIC DNA]</scope>
    <source>
        <strain evidence="9">BY</strain>
    </source>
</reference>
<dbReference type="InterPro" id="IPR000515">
    <property type="entry name" value="MetI-like"/>
</dbReference>
<dbReference type="Pfam" id="PF00528">
    <property type="entry name" value="BPD_transp_1"/>
    <property type="match status" value="1"/>
</dbReference>
<name>A0A2Z4Y6Y7_SUMC1</name>
<evidence type="ECO:0000256" key="7">
    <source>
        <dbReference type="RuleBase" id="RU363032"/>
    </source>
</evidence>
<accession>A0A2Z4Y6Y7</accession>
<organism evidence="9 10">
    <name type="scientific">Sumerlaea chitinivorans</name>
    <dbReference type="NCBI Taxonomy" id="2250252"/>
    <lineage>
        <taxon>Bacteria</taxon>
        <taxon>Candidatus Sumerlaeota</taxon>
        <taxon>Candidatus Sumerlaeia</taxon>
        <taxon>Candidatus Sumerlaeales</taxon>
        <taxon>Candidatus Sumerlaeaceae</taxon>
        <taxon>Candidatus Sumerlaea</taxon>
    </lineage>
</organism>
<keyword evidence="3" id="KW-1003">Cell membrane</keyword>
<dbReference type="PANTHER" id="PTHR43163:SF6">
    <property type="entry name" value="DIPEPTIDE TRANSPORT SYSTEM PERMEASE PROTEIN DPPB-RELATED"/>
    <property type="match status" value="1"/>
</dbReference>